<keyword evidence="3" id="KW-0812">Transmembrane</keyword>
<gene>
    <name evidence="4" type="ORF">HLB29_05610</name>
</gene>
<comment type="subcellular location">
    <subcellularLocation>
        <location evidence="2">Cell membrane</location>
        <topology evidence="2">Multi-pass membrane protein</topology>
    </subcellularLocation>
</comment>
<keyword evidence="2" id="KW-1003">Cell membrane</keyword>
<dbReference type="EMBL" id="JABGBW010000003">
    <property type="protein sequence ID" value="MBC2576158.1"/>
    <property type="molecule type" value="Genomic_DNA"/>
</dbReference>
<feature type="transmembrane region" description="Helical" evidence="3">
    <location>
        <begin position="68"/>
        <end position="85"/>
    </location>
</feature>
<reference evidence="4 5" key="1">
    <citation type="submission" date="2020-05" db="EMBL/GenBank/DDBJ databases">
        <title>Draft genome of xy-202 and genomic insight in genome of the genus Peptostreptococcus.</title>
        <authorList>
            <person name="Zhang Z."/>
        </authorList>
    </citation>
    <scope>NUCLEOTIDE SEQUENCE [LARGE SCALE GENOMIC DNA]</scope>
    <source>
        <strain evidence="4 5">DSM 27025</strain>
    </source>
</reference>
<evidence type="ECO:0000313" key="5">
    <source>
        <dbReference type="Proteomes" id="UP000713904"/>
    </source>
</evidence>
<dbReference type="Proteomes" id="UP000713904">
    <property type="component" value="Unassembled WGS sequence"/>
</dbReference>
<name>A0ABR6TLQ1_9FIRM</name>
<dbReference type="Pfam" id="PF02632">
    <property type="entry name" value="BioY"/>
    <property type="match status" value="1"/>
</dbReference>
<feature type="transmembrane region" description="Helical" evidence="3">
    <location>
        <begin position="44"/>
        <end position="61"/>
    </location>
</feature>
<keyword evidence="5" id="KW-1185">Reference proteome</keyword>
<feature type="transmembrane region" description="Helical" evidence="3">
    <location>
        <begin position="157"/>
        <end position="184"/>
    </location>
</feature>
<accession>A0ABR6TLQ1</accession>
<evidence type="ECO:0000256" key="3">
    <source>
        <dbReference type="SAM" id="Phobius"/>
    </source>
</evidence>
<dbReference type="PIRSF" id="PIRSF016661">
    <property type="entry name" value="BioY"/>
    <property type="match status" value="1"/>
</dbReference>
<evidence type="ECO:0000256" key="2">
    <source>
        <dbReference type="PIRNR" id="PIRNR016661"/>
    </source>
</evidence>
<dbReference type="Gene3D" id="1.10.1760.20">
    <property type="match status" value="1"/>
</dbReference>
<comment type="similarity">
    <text evidence="1 2">Belongs to the BioY family.</text>
</comment>
<dbReference type="InterPro" id="IPR003784">
    <property type="entry name" value="BioY"/>
</dbReference>
<comment type="caution">
    <text evidence="4">The sequence shown here is derived from an EMBL/GenBank/DDBJ whole genome shotgun (WGS) entry which is preliminary data.</text>
</comment>
<evidence type="ECO:0000256" key="1">
    <source>
        <dbReference type="ARBA" id="ARBA00010692"/>
    </source>
</evidence>
<protein>
    <recommendedName>
        <fullName evidence="2">Biotin transporter</fullName>
    </recommendedName>
</protein>
<keyword evidence="2" id="KW-0813">Transport</keyword>
<feature type="transmembrane region" description="Helical" evidence="3">
    <location>
        <begin position="126"/>
        <end position="151"/>
    </location>
</feature>
<proteinExistence type="inferred from homology"/>
<evidence type="ECO:0000313" key="4">
    <source>
        <dbReference type="EMBL" id="MBC2576158.1"/>
    </source>
</evidence>
<dbReference type="PANTHER" id="PTHR34295">
    <property type="entry name" value="BIOTIN TRANSPORTER BIOY"/>
    <property type="match status" value="1"/>
</dbReference>
<feature type="transmembrane region" description="Helical" evidence="3">
    <location>
        <begin position="21"/>
        <end position="38"/>
    </location>
</feature>
<keyword evidence="3" id="KW-1133">Transmembrane helix</keyword>
<sequence length="195" mass="21388">MGTVNNNSTNTNRKKFLDTKTMIMCSLFTALVAIGAFIRIPLPVTVFTMQFIFVLLSGLLLGSKRGALSCLLYVVIGLIGFPVFSEGGGLGYILKPTFGYLFAFIITSYVVGFLREKVGTESVLKLFFIALLGMIITYAIGTVYTYIILKYVVGNPIPYHACLISLFPFAFAKDIFSCLISAIATTKLANHIKFD</sequence>
<keyword evidence="2 3" id="KW-0472">Membrane</keyword>
<dbReference type="PANTHER" id="PTHR34295:SF1">
    <property type="entry name" value="BIOTIN TRANSPORTER BIOY"/>
    <property type="match status" value="1"/>
</dbReference>
<feature type="transmembrane region" description="Helical" evidence="3">
    <location>
        <begin position="97"/>
        <end position="114"/>
    </location>
</feature>
<organism evidence="4 5">
    <name type="scientific">Peptostreptococcus canis</name>
    <dbReference type="NCBI Taxonomy" id="1159213"/>
    <lineage>
        <taxon>Bacteria</taxon>
        <taxon>Bacillati</taxon>
        <taxon>Bacillota</taxon>
        <taxon>Clostridia</taxon>
        <taxon>Peptostreptococcales</taxon>
        <taxon>Peptostreptococcaceae</taxon>
        <taxon>Peptostreptococcus</taxon>
    </lineage>
</organism>